<dbReference type="RefSeq" id="WP_316970054.1">
    <property type="nucleotide sequence ID" value="NZ_JARFPL010000076.1"/>
</dbReference>
<dbReference type="Gene3D" id="3.40.630.10">
    <property type="entry name" value="Zn peptidases"/>
    <property type="match status" value="2"/>
</dbReference>
<dbReference type="InterPro" id="IPR001160">
    <property type="entry name" value="Peptidase_M20C"/>
</dbReference>
<dbReference type="NCBIfam" id="TIGR01893">
    <property type="entry name" value="aa-his-dipept"/>
    <property type="match status" value="1"/>
</dbReference>
<accession>A0ABT5XI21</accession>
<dbReference type="EMBL" id="JARFPL010000076">
    <property type="protein sequence ID" value="MDF0594365.1"/>
    <property type="molecule type" value="Genomic_DNA"/>
</dbReference>
<dbReference type="PANTHER" id="PTHR43501:SF1">
    <property type="entry name" value="CYTOSOL NON-SPECIFIC DIPEPTIDASE"/>
    <property type="match status" value="1"/>
</dbReference>
<sequence length="499" mass="54217">MGNDLGSIEPRLLWGHFNEIRKIPRCSKHEGLAAEYVVSAARRLWLDCKVDGAGNVVVRKAATPGRENAPTVLLQSHLDMVCEKNKDLDHDFSKDPIEAVVEDGWVSARGTTLGADNGIGVAAALAVLEDPEAVHGPLELLFTVDEEDGMSGARGLLEEEIGAKMLINLDTEDPHAIYVGCAGGENSHLRLPIRWVRPDQGEAAAFEVVLKGLKGGHSGVDISLERGNAIKLLGFLLWEAGEKVPLSLASIRGGDKHNAIPREAEAHVVLPRERGEEFCSLVEAAECSLLEEYSKVDPGLAVEIRPLEVPGRAASLEDSMRAISLIRALPNGIIRWSHDIPELVETSTNLSVVFTEEDHVFFQLASRSSSVVGLKITTGRIRAVARLAGAKVERGDRYPGRRPKLDSKLLAACKAAHKDLFGREPEVKSIHAGLEIGIIGEKFPQMEMVSLGTTIEHPHSPNERVKISAVEEFYRFVLAALEKISGMEGPNSDKSTTRQ</sequence>
<dbReference type="Pfam" id="PF07687">
    <property type="entry name" value="M20_dimer"/>
    <property type="match status" value="1"/>
</dbReference>
<dbReference type="InterPro" id="IPR011650">
    <property type="entry name" value="Peptidase_M20_dimer"/>
</dbReference>
<dbReference type="InterPro" id="IPR002933">
    <property type="entry name" value="Peptidase_M20"/>
</dbReference>
<dbReference type="CDD" id="cd03890">
    <property type="entry name" value="M20_pepD"/>
    <property type="match status" value="1"/>
</dbReference>
<reference evidence="2 3" key="1">
    <citation type="submission" date="2023-03" db="EMBL/GenBank/DDBJ databases">
        <title>Whole genome sequencing of Methanotrichaceae archaeon M04Ac.</title>
        <authorList>
            <person name="Khomyakova M.A."/>
            <person name="Merkel A.Y."/>
            <person name="Slobodkin A.I."/>
        </authorList>
    </citation>
    <scope>NUCLEOTIDE SEQUENCE [LARGE SCALE GENOMIC DNA]</scope>
    <source>
        <strain evidence="2 3">M04Ac</strain>
    </source>
</reference>
<dbReference type="Pfam" id="PF01546">
    <property type="entry name" value="Peptidase_M20"/>
    <property type="match status" value="1"/>
</dbReference>
<dbReference type="PRINTS" id="PR00934">
    <property type="entry name" value="XHISDIPTASE"/>
</dbReference>
<organism evidence="2 3">
    <name type="scientific">Candidatus Methanocrinis alkalitolerans</name>
    <dbReference type="NCBI Taxonomy" id="3033395"/>
    <lineage>
        <taxon>Archaea</taxon>
        <taxon>Methanobacteriati</taxon>
        <taxon>Methanobacteriota</taxon>
        <taxon>Stenosarchaea group</taxon>
        <taxon>Methanomicrobia</taxon>
        <taxon>Methanotrichales</taxon>
        <taxon>Methanotrichaceae</taxon>
        <taxon>Methanocrinis</taxon>
    </lineage>
</organism>
<dbReference type="PANTHER" id="PTHR43501">
    <property type="entry name" value="CYTOSOL NON-SPECIFIC DIPEPTIDASE"/>
    <property type="match status" value="1"/>
</dbReference>
<feature type="domain" description="Peptidase M20 dimerisation" evidence="1">
    <location>
        <begin position="210"/>
        <end position="286"/>
    </location>
</feature>
<evidence type="ECO:0000259" key="1">
    <source>
        <dbReference type="Pfam" id="PF07687"/>
    </source>
</evidence>
<gene>
    <name evidence="2" type="ORF">P0O24_12350</name>
</gene>
<dbReference type="PIRSF" id="PIRSF016599">
    <property type="entry name" value="Xaa-His_dipept"/>
    <property type="match status" value="1"/>
</dbReference>
<dbReference type="Proteomes" id="UP001215956">
    <property type="component" value="Unassembled WGS sequence"/>
</dbReference>
<protein>
    <submittedName>
        <fullName evidence="2">Aminoacyl-histidine dipeptidase</fullName>
    </submittedName>
</protein>
<comment type="caution">
    <text evidence="2">The sequence shown here is derived from an EMBL/GenBank/DDBJ whole genome shotgun (WGS) entry which is preliminary data.</text>
</comment>
<proteinExistence type="predicted"/>
<name>A0ABT5XI21_9EURY</name>
<evidence type="ECO:0000313" key="3">
    <source>
        <dbReference type="Proteomes" id="UP001215956"/>
    </source>
</evidence>
<keyword evidence="3" id="KW-1185">Reference proteome</keyword>
<dbReference type="SUPFAM" id="SSF53187">
    <property type="entry name" value="Zn-dependent exopeptidases"/>
    <property type="match status" value="1"/>
</dbReference>
<evidence type="ECO:0000313" key="2">
    <source>
        <dbReference type="EMBL" id="MDF0594365.1"/>
    </source>
</evidence>